<proteinExistence type="predicted"/>
<dbReference type="PANTHER" id="PTHR35802">
    <property type="entry name" value="PROTEASE SYNTHASE AND SPORULATION PROTEIN PAI 2"/>
    <property type="match status" value="1"/>
</dbReference>
<dbReference type="SUPFAM" id="SSF50475">
    <property type="entry name" value="FMN-binding split barrel"/>
    <property type="match status" value="1"/>
</dbReference>
<name>A0A0G3EJX7_9BURK</name>
<evidence type="ECO:0000313" key="1">
    <source>
        <dbReference type="EMBL" id="AKJ67343.1"/>
    </source>
</evidence>
<dbReference type="InterPro" id="IPR012349">
    <property type="entry name" value="Split_barrel_FMN-bd"/>
</dbReference>
<protein>
    <submittedName>
        <fullName evidence="1">Transcriptional regulator</fullName>
    </submittedName>
</protein>
<evidence type="ECO:0000313" key="2">
    <source>
        <dbReference type="Proteomes" id="UP000036700"/>
    </source>
</evidence>
<dbReference type="InterPro" id="IPR007396">
    <property type="entry name" value="TR_PAI2-type"/>
</dbReference>
<gene>
    <name evidence="1" type="ORF">ABW99_02955</name>
</gene>
<dbReference type="OrthoDB" id="9794948at2"/>
<accession>A0A0G3EJX7</accession>
<dbReference type="Proteomes" id="UP000036700">
    <property type="component" value="Chromosome"/>
</dbReference>
<dbReference type="KEGG" id="ptx:ABW99_02955"/>
<dbReference type="PATRIC" id="fig|445709.3.peg.638"/>
<dbReference type="RefSeq" id="WP_047212879.1">
    <property type="nucleotide sequence ID" value="NZ_CP011568.3"/>
</dbReference>
<dbReference type="Pfam" id="PF04299">
    <property type="entry name" value="FMN_bind_2"/>
    <property type="match status" value="1"/>
</dbReference>
<sequence>MYMPPHFEETRVEVMHRLIEEHPLGMLVSAAGGQLEVNHLPFLLDPTRGRFGTLLFHVARGNPVWTQCDEPIAPMAVFQGPQAYISPNWYPSKGEHHQAVPTYNYAVVHAHGRLRVMDDEKPLRSLLARLTRKMEADQPKPWRMGDAPPEFIADMLTKIVGLELEITRLSGKWKASQNRSDADKIGAVAGLREVGTHETIAMADTVVAASPATFSK</sequence>
<dbReference type="STRING" id="445709.ABW99_02955"/>
<organism evidence="1 2">
    <name type="scientific">Pandoraea thiooxydans</name>
    <dbReference type="NCBI Taxonomy" id="445709"/>
    <lineage>
        <taxon>Bacteria</taxon>
        <taxon>Pseudomonadati</taxon>
        <taxon>Pseudomonadota</taxon>
        <taxon>Betaproteobacteria</taxon>
        <taxon>Burkholderiales</taxon>
        <taxon>Burkholderiaceae</taxon>
        <taxon>Pandoraea</taxon>
    </lineage>
</organism>
<dbReference type="Gene3D" id="2.30.110.10">
    <property type="entry name" value="Electron Transport, Fmn-binding Protein, Chain A"/>
    <property type="match status" value="1"/>
</dbReference>
<reference evidence="2" key="1">
    <citation type="submission" date="2015-06" db="EMBL/GenBank/DDBJ databases">
        <authorList>
            <person name="Lim Y.L."/>
            <person name="Ee R."/>
            <person name="Yong D."/>
            <person name="How K.Y."/>
            <person name="Yin W.F."/>
            <person name="Chan K.G."/>
        </authorList>
    </citation>
    <scope>NUCLEOTIDE SEQUENCE [LARGE SCALE GENOMIC DNA]</scope>
    <source>
        <strain evidence="2">DSM 25325</strain>
    </source>
</reference>
<keyword evidence="2" id="KW-1185">Reference proteome</keyword>
<dbReference type="PIRSF" id="PIRSF010372">
    <property type="entry name" value="PaiB"/>
    <property type="match status" value="1"/>
</dbReference>
<dbReference type="PANTHER" id="PTHR35802:SF1">
    <property type="entry name" value="PROTEASE SYNTHASE AND SPORULATION PROTEIN PAI 2"/>
    <property type="match status" value="1"/>
</dbReference>
<dbReference type="AlphaFoldDB" id="A0A0G3EJX7"/>
<dbReference type="EMBL" id="CP011568">
    <property type="protein sequence ID" value="AKJ67343.1"/>
    <property type="molecule type" value="Genomic_DNA"/>
</dbReference>